<reference evidence="1" key="1">
    <citation type="submission" date="2018-11" db="EMBL/GenBank/DDBJ databases">
        <title>The sequence and de novo assembly of Larimichthys crocea genome using PacBio and Hi-C technologies.</title>
        <authorList>
            <person name="Xu P."/>
            <person name="Chen B."/>
            <person name="Zhou Z."/>
            <person name="Ke Q."/>
            <person name="Wu Y."/>
            <person name="Bai H."/>
            <person name="Pu F."/>
        </authorList>
    </citation>
    <scope>NUCLEOTIDE SEQUENCE</scope>
    <source>
        <tissue evidence="1">Muscle</tissue>
    </source>
</reference>
<gene>
    <name evidence="1" type="ORF">E3U43_001582</name>
</gene>
<organism evidence="1 2">
    <name type="scientific">Larimichthys crocea</name>
    <name type="common">Large yellow croaker</name>
    <name type="synonym">Pseudosciaena crocea</name>
    <dbReference type="NCBI Taxonomy" id="215358"/>
    <lineage>
        <taxon>Eukaryota</taxon>
        <taxon>Metazoa</taxon>
        <taxon>Chordata</taxon>
        <taxon>Craniata</taxon>
        <taxon>Vertebrata</taxon>
        <taxon>Euteleostomi</taxon>
        <taxon>Actinopterygii</taxon>
        <taxon>Neopterygii</taxon>
        <taxon>Teleostei</taxon>
        <taxon>Neoteleostei</taxon>
        <taxon>Acanthomorphata</taxon>
        <taxon>Eupercaria</taxon>
        <taxon>Sciaenidae</taxon>
        <taxon>Larimichthys</taxon>
    </lineage>
</organism>
<dbReference type="Proteomes" id="UP000793456">
    <property type="component" value="Chromosome VII"/>
</dbReference>
<protein>
    <submittedName>
        <fullName evidence="1">Uncharacterized protein</fullName>
    </submittedName>
</protein>
<comment type="caution">
    <text evidence="1">The sequence shown here is derived from an EMBL/GenBank/DDBJ whole genome shotgun (WGS) entry which is preliminary data.</text>
</comment>
<keyword evidence="2" id="KW-1185">Reference proteome</keyword>
<accession>A0ACD3RFV4</accession>
<dbReference type="EMBL" id="CM011680">
    <property type="protein sequence ID" value="TMS17513.1"/>
    <property type="molecule type" value="Genomic_DNA"/>
</dbReference>
<name>A0ACD3RFV4_LARCR</name>
<evidence type="ECO:0000313" key="2">
    <source>
        <dbReference type="Proteomes" id="UP000793456"/>
    </source>
</evidence>
<sequence>MVPPPHPRVSGMVQSRKLEAFCGKQFRLDLRGVYKTNELQSVQMSAKKGRGASNVRKVPQHVNQKARPVDDQESPNLSVIERASFLEGLQLNYGNPLHSTAMEEDLNVLEEERLNKGKAGRKDVPQTFKTDVKQRGAAVKRKETEPDEDNEKENEEEENKRSTGGKVKAGPEKEEEIKKKKGAPQDVERKESDLKGDQPKHLFGKKSAKLSRAEQTSAARPTKTQQAEKGNERESELRSGTSSESRSQEESDSDTAQRRRKGVLLSDSEVEDEDVSWKPSPKKARAYNFDRSKKSKTRKSSSGSTSAGAEKGDADKQRRKKGVGRGGTDLDVVLDAFLDFCEQYRESVETKAVRHSVDSFCSSVKEQLLEKISSHKELKVLKRENAKVTMATGC</sequence>
<evidence type="ECO:0000313" key="1">
    <source>
        <dbReference type="EMBL" id="TMS17513.1"/>
    </source>
</evidence>
<proteinExistence type="predicted"/>